<sequence>MLSHFDPHKSSGPDGIHPRMMRTLVEMLTKPLSIIYQQSWLTREVPDDWRLASVTPIYKKGKKEDSLNYRLNNYRTTWLVKGLEHKSCEEWLRKLGLFSLKKTSLRGDLITLYNYLRGSCSEAMFISFHWGPNLTSSVQFLLVTKKCLRETDYKENIMEKAETENGILGVGIEAN</sequence>
<comment type="caution">
    <text evidence="1">The sequence shown here is derived from an EMBL/GenBank/DDBJ whole genome shotgun (WGS) entry which is preliminary data.</text>
</comment>
<name>A0ABQ9DHP0_9PASS</name>
<organism evidence="1 2">
    <name type="scientific">Willisornis vidua</name>
    <name type="common">Xingu scale-backed antbird</name>
    <dbReference type="NCBI Taxonomy" id="1566151"/>
    <lineage>
        <taxon>Eukaryota</taxon>
        <taxon>Metazoa</taxon>
        <taxon>Chordata</taxon>
        <taxon>Craniata</taxon>
        <taxon>Vertebrata</taxon>
        <taxon>Euteleostomi</taxon>
        <taxon>Archelosauria</taxon>
        <taxon>Archosauria</taxon>
        <taxon>Dinosauria</taxon>
        <taxon>Saurischia</taxon>
        <taxon>Theropoda</taxon>
        <taxon>Coelurosauria</taxon>
        <taxon>Aves</taxon>
        <taxon>Neognathae</taxon>
        <taxon>Neoaves</taxon>
        <taxon>Telluraves</taxon>
        <taxon>Australaves</taxon>
        <taxon>Passeriformes</taxon>
        <taxon>Thamnophilidae</taxon>
        <taxon>Willisornis</taxon>
    </lineage>
</organism>
<accession>A0ABQ9DHP0</accession>
<dbReference type="PANTHER" id="PTHR33395:SF22">
    <property type="entry name" value="REVERSE TRANSCRIPTASE DOMAIN-CONTAINING PROTEIN"/>
    <property type="match status" value="1"/>
</dbReference>
<proteinExistence type="predicted"/>
<keyword evidence="2" id="KW-1185">Reference proteome</keyword>
<evidence type="ECO:0000313" key="2">
    <source>
        <dbReference type="Proteomes" id="UP001145742"/>
    </source>
</evidence>
<reference evidence="1" key="1">
    <citation type="submission" date="2019-10" db="EMBL/GenBank/DDBJ databases">
        <authorList>
            <person name="Soares A.E.R."/>
            <person name="Aleixo A."/>
            <person name="Schneider P."/>
            <person name="Miyaki C.Y."/>
            <person name="Schneider M.P."/>
            <person name="Mello C."/>
            <person name="Vasconcelos A.T.R."/>
        </authorList>
    </citation>
    <scope>NUCLEOTIDE SEQUENCE</scope>
    <source>
        <tissue evidence="1">Muscle</tissue>
    </source>
</reference>
<dbReference type="Proteomes" id="UP001145742">
    <property type="component" value="Unassembled WGS sequence"/>
</dbReference>
<gene>
    <name evidence="1" type="ORF">WISP_38596</name>
</gene>
<evidence type="ECO:0000313" key="1">
    <source>
        <dbReference type="EMBL" id="KAJ7422290.1"/>
    </source>
</evidence>
<dbReference type="PANTHER" id="PTHR33395">
    <property type="entry name" value="TRANSCRIPTASE, PUTATIVE-RELATED-RELATED"/>
    <property type="match status" value="1"/>
</dbReference>
<dbReference type="EMBL" id="WHWB01033056">
    <property type="protein sequence ID" value="KAJ7422290.1"/>
    <property type="molecule type" value="Genomic_DNA"/>
</dbReference>
<protein>
    <submittedName>
        <fullName evidence="1">Uncharacterized protein</fullName>
    </submittedName>
</protein>